<protein>
    <submittedName>
        <fullName evidence="1">Uncharacterized protein</fullName>
    </submittedName>
</protein>
<dbReference type="EMBL" id="CM041538">
    <property type="protein sequence ID" value="KAI3369143.1"/>
    <property type="molecule type" value="Genomic_DNA"/>
</dbReference>
<comment type="caution">
    <text evidence="1">The sequence shown here is derived from an EMBL/GenBank/DDBJ whole genome shotgun (WGS) entry which is preliminary data.</text>
</comment>
<sequence>MCRSALLAFSAGALPDPCGSPSAFLADTLPEGVRRRRPPEKVHLKCVPGRLRRGFVADLPKGSASIVGRRRVSSCLRRRPPEEFCLHHLPPEDPCLLSSFPSPSPPATRRFQASSSPSTPSASRRVLPPPPTAGGFLSSSPPPSPATGEKVRRSPGEIRLHRRRRPCQTVHVFAAVTGRLTTVHTDQREMKLTFIVITIMMVNKRNNGSHTLMEIHLNKQSSGFSAWCELHHGNCLVRPAVSDLSCVVIKQPDGWLYKLSHPPKSPTCETSWEDETKTVIARSSSNIFKHDERLVQNHTNLSITMKNLTDLYHKRDCIEGFEYAHCSANSSSNLKQEPQLSTVNSTLICISEDVCLKKEIVVIPTIVLLAVSAFIVCGVLYVQKRRRGSSALTASYTPAFEQVKVETL</sequence>
<organism evidence="1 2">
    <name type="scientific">Scortum barcoo</name>
    <name type="common">barcoo grunter</name>
    <dbReference type="NCBI Taxonomy" id="214431"/>
    <lineage>
        <taxon>Eukaryota</taxon>
        <taxon>Metazoa</taxon>
        <taxon>Chordata</taxon>
        <taxon>Craniata</taxon>
        <taxon>Vertebrata</taxon>
        <taxon>Euteleostomi</taxon>
        <taxon>Actinopterygii</taxon>
        <taxon>Neopterygii</taxon>
        <taxon>Teleostei</taxon>
        <taxon>Neoteleostei</taxon>
        <taxon>Acanthomorphata</taxon>
        <taxon>Eupercaria</taxon>
        <taxon>Centrarchiformes</taxon>
        <taxon>Terapontoidei</taxon>
        <taxon>Terapontidae</taxon>
        <taxon>Scortum</taxon>
    </lineage>
</organism>
<reference evidence="1" key="1">
    <citation type="submission" date="2022-04" db="EMBL/GenBank/DDBJ databases">
        <title>Jade perch genome.</title>
        <authorList>
            <person name="Chao B."/>
        </authorList>
    </citation>
    <scope>NUCLEOTIDE SEQUENCE</scope>
    <source>
        <strain evidence="1">CB-2022</strain>
    </source>
</reference>
<evidence type="ECO:0000313" key="1">
    <source>
        <dbReference type="EMBL" id="KAI3369143.1"/>
    </source>
</evidence>
<evidence type="ECO:0000313" key="2">
    <source>
        <dbReference type="Proteomes" id="UP000831701"/>
    </source>
</evidence>
<gene>
    <name evidence="1" type="ORF">L3Q82_026099</name>
</gene>
<name>A0ACB8WR29_9TELE</name>
<dbReference type="Proteomes" id="UP000831701">
    <property type="component" value="Chromosome 8"/>
</dbReference>
<keyword evidence="2" id="KW-1185">Reference proteome</keyword>
<proteinExistence type="predicted"/>
<accession>A0ACB8WR29</accession>